<sequence>MQGIYSGAGVGLQILGPIFLTQIFSNSGPKYIWIFMLVLTSLCCLLVLIFFPRMISYKKRVQRMQKQEKLIHSLCVESDL</sequence>
<reference evidence="3" key="1">
    <citation type="submission" date="2022-11" db="UniProtKB">
        <authorList>
            <consortium name="WormBaseParasite"/>
        </authorList>
    </citation>
    <scope>IDENTIFICATION</scope>
</reference>
<keyword evidence="1" id="KW-0472">Membrane</keyword>
<organism evidence="2 3">
    <name type="scientific">Acrobeloides nanus</name>
    <dbReference type="NCBI Taxonomy" id="290746"/>
    <lineage>
        <taxon>Eukaryota</taxon>
        <taxon>Metazoa</taxon>
        <taxon>Ecdysozoa</taxon>
        <taxon>Nematoda</taxon>
        <taxon>Chromadorea</taxon>
        <taxon>Rhabditida</taxon>
        <taxon>Tylenchina</taxon>
        <taxon>Cephalobomorpha</taxon>
        <taxon>Cephaloboidea</taxon>
        <taxon>Cephalobidae</taxon>
        <taxon>Acrobeloides</taxon>
    </lineage>
</organism>
<keyword evidence="2" id="KW-1185">Reference proteome</keyword>
<protein>
    <submittedName>
        <fullName evidence="3">Uncharacterized protein</fullName>
    </submittedName>
</protein>
<dbReference type="SUPFAM" id="SSF103473">
    <property type="entry name" value="MFS general substrate transporter"/>
    <property type="match status" value="1"/>
</dbReference>
<proteinExistence type="predicted"/>
<keyword evidence="1" id="KW-1133">Transmembrane helix</keyword>
<evidence type="ECO:0000256" key="1">
    <source>
        <dbReference type="SAM" id="Phobius"/>
    </source>
</evidence>
<keyword evidence="1" id="KW-0812">Transmembrane</keyword>
<dbReference type="WBParaSite" id="ACRNAN_scaffold20266.g7460.t1">
    <property type="protein sequence ID" value="ACRNAN_scaffold20266.g7460.t1"/>
    <property type="gene ID" value="ACRNAN_scaffold20266.g7460"/>
</dbReference>
<evidence type="ECO:0000313" key="3">
    <source>
        <dbReference type="WBParaSite" id="ACRNAN_scaffold20266.g7460.t1"/>
    </source>
</evidence>
<dbReference type="Proteomes" id="UP000887540">
    <property type="component" value="Unplaced"/>
</dbReference>
<evidence type="ECO:0000313" key="2">
    <source>
        <dbReference type="Proteomes" id="UP000887540"/>
    </source>
</evidence>
<feature type="transmembrane region" description="Helical" evidence="1">
    <location>
        <begin position="7"/>
        <end position="25"/>
    </location>
</feature>
<feature type="transmembrane region" description="Helical" evidence="1">
    <location>
        <begin position="31"/>
        <end position="51"/>
    </location>
</feature>
<dbReference type="AlphaFoldDB" id="A0A914D9N7"/>
<name>A0A914D9N7_9BILA</name>
<dbReference type="InterPro" id="IPR036259">
    <property type="entry name" value="MFS_trans_sf"/>
</dbReference>
<accession>A0A914D9N7</accession>